<dbReference type="GO" id="GO:0051287">
    <property type="term" value="F:NAD binding"/>
    <property type="evidence" value="ECO:0007669"/>
    <property type="project" value="InterPro"/>
</dbReference>
<protein>
    <recommendedName>
        <fullName evidence="3 8">Histidinol dehydrogenase</fullName>
        <shortName evidence="8">HDH</shortName>
        <ecNumber evidence="3 8">1.1.1.23</ecNumber>
    </recommendedName>
</protein>
<gene>
    <name evidence="8 16" type="primary">hisD</name>
    <name evidence="16" type="ORF">CIL03_08215</name>
</gene>
<dbReference type="GO" id="GO:0005829">
    <property type="term" value="C:cytosol"/>
    <property type="evidence" value="ECO:0007669"/>
    <property type="project" value="TreeGrafter"/>
</dbReference>
<dbReference type="PRINTS" id="PR00083">
    <property type="entry name" value="HOLDHDRGNASE"/>
</dbReference>
<comment type="cofactor">
    <cofactor evidence="8 13">
        <name>Zn(2+)</name>
        <dbReference type="ChEBI" id="CHEBI:29105"/>
    </cofactor>
    <text evidence="8 13">Binds 1 zinc ion per subunit.</text>
</comment>
<evidence type="ECO:0000256" key="6">
    <source>
        <dbReference type="ARBA" id="ARBA00023002"/>
    </source>
</evidence>
<reference evidence="16 17" key="1">
    <citation type="submission" date="2017-08" db="EMBL/GenBank/DDBJ databases">
        <title>Virgibacillus indicus sp. nov. and Virgibacillus profoundi sp. nov, two moderately halophilic bacteria isolated from marine sediment by using the Microfluidic Streak Plate.</title>
        <authorList>
            <person name="Xu B."/>
            <person name="Hu B."/>
            <person name="Wang J."/>
            <person name="Zhu Y."/>
            <person name="Huang L."/>
            <person name="Du W."/>
            <person name="Huang Y."/>
        </authorList>
    </citation>
    <scope>NUCLEOTIDE SEQUENCE [LARGE SCALE GENOMIC DNA]</scope>
    <source>
        <strain evidence="16 17">IO3-P2-C2</strain>
    </source>
</reference>
<keyword evidence="8 11" id="KW-0520">NAD</keyword>
<feature type="binding site" evidence="8 13">
    <location>
        <position position="415"/>
    </location>
    <ligand>
        <name>Zn(2+)</name>
        <dbReference type="ChEBI" id="CHEBI:29105"/>
    </ligand>
</feature>
<keyword evidence="5 8" id="KW-0862">Zinc</keyword>
<dbReference type="FunFam" id="3.40.50.1980:FF:000001">
    <property type="entry name" value="Histidinol dehydrogenase"/>
    <property type="match status" value="1"/>
</dbReference>
<proteinExistence type="inferred from homology"/>
<dbReference type="PIRSF" id="PIRSF000099">
    <property type="entry name" value="Histidinol_dh"/>
    <property type="match status" value="1"/>
</dbReference>
<comment type="similarity">
    <text evidence="2 8 9 14">Belongs to the histidinol dehydrogenase family.</text>
</comment>
<keyword evidence="15" id="KW-0175">Coiled coil</keyword>
<evidence type="ECO:0000313" key="16">
    <source>
        <dbReference type="EMBL" id="OZU88995.1"/>
    </source>
</evidence>
<evidence type="ECO:0000256" key="8">
    <source>
        <dbReference type="HAMAP-Rule" id="MF_01024"/>
    </source>
</evidence>
<dbReference type="SUPFAM" id="SSF53720">
    <property type="entry name" value="ALDH-like"/>
    <property type="match status" value="1"/>
</dbReference>
<dbReference type="Pfam" id="PF00815">
    <property type="entry name" value="Histidinol_dh"/>
    <property type="match status" value="1"/>
</dbReference>
<feature type="binding site" evidence="8 12">
    <location>
        <position position="410"/>
    </location>
    <ligand>
        <name>substrate</name>
    </ligand>
</feature>
<evidence type="ECO:0000256" key="13">
    <source>
        <dbReference type="PIRSR" id="PIRSR000099-4"/>
    </source>
</evidence>
<feature type="binding site" evidence="8 13">
    <location>
        <position position="356"/>
    </location>
    <ligand>
        <name>Zn(2+)</name>
        <dbReference type="ChEBI" id="CHEBI:29105"/>
    </ligand>
</feature>
<dbReference type="GO" id="GO:0000105">
    <property type="term" value="P:L-histidine biosynthetic process"/>
    <property type="evidence" value="ECO:0007669"/>
    <property type="project" value="UniProtKB-UniRule"/>
</dbReference>
<sequence>MKIITAKQYLSEKEDYSTSQTMLEDIDESVLEIIKQVKQYGDKALFQYTKQFDGADLTNLRVTDEEFKEAEKQVSDDFLSALKQAKANITEFHQVQKEHSWFVNKENGIMLGQKVTPLQKAGIYIPGGKAAYPSSVLMNAIPAKLAGVENIIITTPPLSDGTINPHVLAAARVAGADAVYKVGGAQAIAALAYGTETIEKVSKIVGPGNAYVARAKKWVFGDVAIDMIAGPSEICIVADETAPPAYVAADLLSQAEHDESAKPICITMKSKLAEKILLEVEKQTAELERKEIIQQSLKQNGRIILAENESEAFELVNEIAPEHLQLMIQNPSEKLHYVKNAGAVFLGNYSPEPLGDYFAGPNHTLPTSGTAKFSSPLGVYDFVKKSSIISYSSEALKEASDTIINLANTEGLTAHANSVQIRKEGSYEKLQD</sequence>
<feature type="binding site" evidence="8 12">
    <location>
        <position position="356"/>
    </location>
    <ligand>
        <name>substrate</name>
    </ligand>
</feature>
<evidence type="ECO:0000256" key="12">
    <source>
        <dbReference type="PIRSR" id="PIRSR000099-3"/>
    </source>
</evidence>
<dbReference type="OrthoDB" id="9805269at2"/>
<comment type="pathway">
    <text evidence="8">Amino-acid biosynthesis; L-histidine biosynthesis; L-histidine from 5-phospho-alpha-D-ribose 1-diphosphate: step 9/9.</text>
</comment>
<feature type="binding site" evidence="8 12">
    <location>
        <position position="323"/>
    </location>
    <ligand>
        <name>substrate</name>
    </ligand>
</feature>
<evidence type="ECO:0000256" key="15">
    <source>
        <dbReference type="SAM" id="Coils"/>
    </source>
</evidence>
<evidence type="ECO:0000313" key="17">
    <source>
        <dbReference type="Proteomes" id="UP000216498"/>
    </source>
</evidence>
<feature type="active site" description="Proton acceptor" evidence="8 10">
    <location>
        <position position="322"/>
    </location>
</feature>
<dbReference type="CDD" id="cd06572">
    <property type="entry name" value="Histidinol_dh"/>
    <property type="match status" value="1"/>
</dbReference>
<feature type="binding site" evidence="8 11">
    <location>
        <position position="124"/>
    </location>
    <ligand>
        <name>NAD(+)</name>
        <dbReference type="ChEBI" id="CHEBI:57540"/>
    </ligand>
</feature>
<dbReference type="NCBIfam" id="TIGR00069">
    <property type="entry name" value="hisD"/>
    <property type="match status" value="1"/>
</dbReference>
<evidence type="ECO:0000256" key="4">
    <source>
        <dbReference type="ARBA" id="ARBA00022723"/>
    </source>
</evidence>
<dbReference type="AlphaFoldDB" id="A0A265NB29"/>
<evidence type="ECO:0000256" key="3">
    <source>
        <dbReference type="ARBA" id="ARBA00012965"/>
    </source>
</evidence>
<comment type="catalytic activity">
    <reaction evidence="7 8">
        <text>L-histidinol + 2 NAD(+) + H2O = L-histidine + 2 NADH + 3 H(+)</text>
        <dbReference type="Rhea" id="RHEA:20641"/>
        <dbReference type="ChEBI" id="CHEBI:15377"/>
        <dbReference type="ChEBI" id="CHEBI:15378"/>
        <dbReference type="ChEBI" id="CHEBI:57540"/>
        <dbReference type="ChEBI" id="CHEBI:57595"/>
        <dbReference type="ChEBI" id="CHEBI:57699"/>
        <dbReference type="ChEBI" id="CHEBI:57945"/>
        <dbReference type="EC" id="1.1.1.23"/>
    </reaction>
</comment>
<dbReference type="EMBL" id="NPMS01000003">
    <property type="protein sequence ID" value="OZU88995.1"/>
    <property type="molecule type" value="Genomic_DNA"/>
</dbReference>
<feature type="binding site" evidence="8 11">
    <location>
        <position position="186"/>
    </location>
    <ligand>
        <name>NAD(+)</name>
        <dbReference type="ChEBI" id="CHEBI:57540"/>
    </ligand>
</feature>
<dbReference type="UniPathway" id="UPA00031">
    <property type="reaction ID" value="UER00014"/>
</dbReference>
<accession>A0A265NB29</accession>
<dbReference type="PANTHER" id="PTHR21256">
    <property type="entry name" value="HISTIDINOL DEHYDROGENASE HDH"/>
    <property type="match status" value="1"/>
</dbReference>
<dbReference type="Gene3D" id="1.20.5.1300">
    <property type="match status" value="1"/>
</dbReference>
<organism evidence="16 17">
    <name type="scientific">Virgibacillus indicus</name>
    <dbReference type="NCBI Taxonomy" id="2024554"/>
    <lineage>
        <taxon>Bacteria</taxon>
        <taxon>Bacillati</taxon>
        <taxon>Bacillota</taxon>
        <taxon>Bacilli</taxon>
        <taxon>Bacillales</taxon>
        <taxon>Bacillaceae</taxon>
        <taxon>Virgibacillus</taxon>
    </lineage>
</organism>
<feature type="coiled-coil region" evidence="15">
    <location>
        <begin position="270"/>
        <end position="300"/>
    </location>
</feature>
<evidence type="ECO:0000256" key="1">
    <source>
        <dbReference type="ARBA" id="ARBA00003850"/>
    </source>
</evidence>
<dbReference type="FunFam" id="3.40.50.1980:FF:000026">
    <property type="entry name" value="Histidinol dehydrogenase"/>
    <property type="match status" value="1"/>
</dbReference>
<feature type="binding site" evidence="8 12">
    <location>
        <position position="415"/>
    </location>
    <ligand>
        <name>substrate</name>
    </ligand>
</feature>
<dbReference type="PROSITE" id="PS00611">
    <property type="entry name" value="HISOL_DEHYDROGENASE"/>
    <property type="match status" value="1"/>
</dbReference>
<dbReference type="InterPro" id="IPR001692">
    <property type="entry name" value="Histidinol_DH_CS"/>
</dbReference>
<feature type="binding site" evidence="8 13">
    <location>
        <position position="254"/>
    </location>
    <ligand>
        <name>Zn(2+)</name>
        <dbReference type="ChEBI" id="CHEBI:29105"/>
    </ligand>
</feature>
<evidence type="ECO:0000256" key="2">
    <source>
        <dbReference type="ARBA" id="ARBA00010178"/>
    </source>
</evidence>
<dbReference type="Gene3D" id="3.40.50.1980">
    <property type="entry name" value="Nitrogenase molybdenum iron protein domain"/>
    <property type="match status" value="2"/>
</dbReference>
<dbReference type="InterPro" id="IPR022695">
    <property type="entry name" value="Histidinol_DH_monofunct"/>
</dbReference>
<dbReference type="EC" id="1.1.1.23" evidence="3 8"/>
<keyword evidence="8" id="KW-0028">Amino-acid biosynthesis</keyword>
<dbReference type="InterPro" id="IPR012131">
    <property type="entry name" value="Hstdl_DH"/>
</dbReference>
<keyword evidence="6 8" id="KW-0560">Oxidoreductase</keyword>
<feature type="binding site" evidence="8 12">
    <location>
        <position position="257"/>
    </location>
    <ligand>
        <name>substrate</name>
    </ligand>
</feature>
<dbReference type="PANTHER" id="PTHR21256:SF2">
    <property type="entry name" value="HISTIDINE BIOSYNTHESIS TRIFUNCTIONAL PROTEIN"/>
    <property type="match status" value="1"/>
</dbReference>
<dbReference type="GO" id="GO:0004399">
    <property type="term" value="F:histidinol dehydrogenase activity"/>
    <property type="evidence" value="ECO:0007669"/>
    <property type="project" value="UniProtKB-UniRule"/>
</dbReference>
<evidence type="ECO:0000256" key="5">
    <source>
        <dbReference type="ARBA" id="ARBA00022833"/>
    </source>
</evidence>
<dbReference type="Proteomes" id="UP000216498">
    <property type="component" value="Unassembled WGS sequence"/>
</dbReference>
<evidence type="ECO:0000256" key="10">
    <source>
        <dbReference type="PIRSR" id="PIRSR000099-1"/>
    </source>
</evidence>
<dbReference type="InterPro" id="IPR016161">
    <property type="entry name" value="Ald_DH/histidinol_DH"/>
</dbReference>
<feature type="binding site" evidence="8 13">
    <location>
        <position position="257"/>
    </location>
    <ligand>
        <name>Zn(2+)</name>
        <dbReference type="ChEBI" id="CHEBI:29105"/>
    </ligand>
</feature>
<evidence type="ECO:0000256" key="11">
    <source>
        <dbReference type="PIRSR" id="PIRSR000099-2"/>
    </source>
</evidence>
<evidence type="ECO:0000256" key="7">
    <source>
        <dbReference type="ARBA" id="ARBA00049489"/>
    </source>
</evidence>
<comment type="caution">
    <text evidence="16">The sequence shown here is derived from an EMBL/GenBank/DDBJ whole genome shotgun (WGS) entry which is preliminary data.</text>
</comment>
<feature type="active site" description="Proton acceptor" evidence="8 10">
    <location>
        <position position="323"/>
    </location>
</feature>
<comment type="function">
    <text evidence="1 8">Catalyzes the sequential NAD-dependent oxidations of L-histidinol to L-histidinaldehyde and then to L-histidine.</text>
</comment>
<keyword evidence="8" id="KW-0368">Histidine biosynthesis</keyword>
<feature type="binding site" evidence="8 12">
    <location>
        <position position="254"/>
    </location>
    <ligand>
        <name>substrate</name>
    </ligand>
</feature>
<dbReference type="HAMAP" id="MF_01024">
    <property type="entry name" value="HisD"/>
    <property type="match status" value="1"/>
</dbReference>
<feature type="binding site" evidence="8 11">
    <location>
        <position position="209"/>
    </location>
    <ligand>
        <name>NAD(+)</name>
        <dbReference type="ChEBI" id="CHEBI:57540"/>
    </ligand>
</feature>
<feature type="binding site" evidence="8 12">
    <location>
        <position position="232"/>
    </location>
    <ligand>
        <name>substrate</name>
    </ligand>
</feature>
<dbReference type="GO" id="GO:0008270">
    <property type="term" value="F:zinc ion binding"/>
    <property type="evidence" value="ECO:0007669"/>
    <property type="project" value="UniProtKB-UniRule"/>
</dbReference>
<evidence type="ECO:0000256" key="14">
    <source>
        <dbReference type="RuleBase" id="RU004175"/>
    </source>
</evidence>
<evidence type="ECO:0000256" key="9">
    <source>
        <dbReference type="PIRNR" id="PIRNR000099"/>
    </source>
</evidence>
<name>A0A265NB29_9BACI</name>
<keyword evidence="4 8" id="KW-0479">Metal-binding</keyword>
<keyword evidence="17" id="KW-1185">Reference proteome</keyword>